<comment type="caution">
    <text evidence="4">The sequence shown here is derived from an EMBL/GenBank/DDBJ whole genome shotgun (WGS) entry which is preliminary data.</text>
</comment>
<evidence type="ECO:0000256" key="1">
    <source>
        <dbReference type="ARBA" id="ARBA00005368"/>
    </source>
</evidence>
<name>A0ABV2XD02_9NOCA</name>
<evidence type="ECO:0000256" key="2">
    <source>
        <dbReference type="ARBA" id="ARBA00022602"/>
    </source>
</evidence>
<organism evidence="4 5">
    <name type="scientific">Nocardia niwae</name>
    <dbReference type="NCBI Taxonomy" id="626084"/>
    <lineage>
        <taxon>Bacteria</taxon>
        <taxon>Bacillati</taxon>
        <taxon>Actinomycetota</taxon>
        <taxon>Actinomycetes</taxon>
        <taxon>Mycobacteriales</taxon>
        <taxon>Nocardiaceae</taxon>
        <taxon>Nocardia</taxon>
    </lineage>
</organism>
<protein>
    <submittedName>
        <fullName evidence="4">Aromatic prenyltransferase</fullName>
    </submittedName>
</protein>
<keyword evidence="3" id="KW-0808">Transferase</keyword>
<dbReference type="SUPFAM" id="SSF143492">
    <property type="entry name" value="Prenyltransferase-like"/>
    <property type="match status" value="1"/>
</dbReference>
<gene>
    <name evidence="4" type="ORF">ABZ507_18310</name>
</gene>
<evidence type="ECO:0000256" key="3">
    <source>
        <dbReference type="ARBA" id="ARBA00022679"/>
    </source>
</evidence>
<dbReference type="Pfam" id="PF11468">
    <property type="entry name" value="PTase_Orf2"/>
    <property type="match status" value="1"/>
</dbReference>
<dbReference type="Proteomes" id="UP001550535">
    <property type="component" value="Unassembled WGS sequence"/>
</dbReference>
<sequence>MFTTIESELDDLYAAIEKSARLLNVPCTREAVRPTFTAYGAMLTRSVISLRVVTDARRSGDLDYRFLTLPNDIDPYDIARSNELLPETDHPVGALLDQVRKRCPIHSYGIDIGVVGGFKKIWPFFPADGMQKVSELAELSSMPPSLADHARMFARHGLEDKVGLLGIDYHDKTMNVYFPGLPAECFEPRAIVSLHRDAGLPDPSDDFLSLTENAFDIYATISWDSPRIERLCFPVITPDPATLPVPIDPRFEKLADKVPFSTTDRRFTYAATSSPDGESYKFSWFYQWQPRILDRMKTSDS</sequence>
<dbReference type="SFLD" id="SFLDG01163">
    <property type="entry name" value="II"/>
    <property type="match status" value="1"/>
</dbReference>
<dbReference type="InterPro" id="IPR020965">
    <property type="entry name" value="Prenyltransferase_CloQ"/>
</dbReference>
<dbReference type="InterPro" id="IPR036239">
    <property type="entry name" value="PrenylTrfase-like_sf"/>
</dbReference>
<reference evidence="4 5" key="1">
    <citation type="submission" date="2024-06" db="EMBL/GenBank/DDBJ databases">
        <title>The Natural Products Discovery Center: Release of the First 8490 Sequenced Strains for Exploring Actinobacteria Biosynthetic Diversity.</title>
        <authorList>
            <person name="Kalkreuter E."/>
            <person name="Kautsar S.A."/>
            <person name="Yang D."/>
            <person name="Bader C.D."/>
            <person name="Teijaro C.N."/>
            <person name="Fluegel L."/>
            <person name="Davis C.M."/>
            <person name="Simpson J.R."/>
            <person name="Lauterbach L."/>
            <person name="Steele A.D."/>
            <person name="Gui C."/>
            <person name="Meng S."/>
            <person name="Li G."/>
            <person name="Viehrig K."/>
            <person name="Ye F."/>
            <person name="Su P."/>
            <person name="Kiefer A.F."/>
            <person name="Nichols A."/>
            <person name="Cepeda A.J."/>
            <person name="Yan W."/>
            <person name="Fan B."/>
            <person name="Jiang Y."/>
            <person name="Adhikari A."/>
            <person name="Zheng C.-J."/>
            <person name="Schuster L."/>
            <person name="Cowan T.M."/>
            <person name="Smanski M.J."/>
            <person name="Chevrette M.G."/>
            <person name="De Carvalho L.P.S."/>
            <person name="Shen B."/>
        </authorList>
    </citation>
    <scope>NUCLEOTIDE SEQUENCE [LARGE SCALE GENOMIC DNA]</scope>
    <source>
        <strain evidence="4 5">NPDC019434</strain>
    </source>
</reference>
<dbReference type="InterPro" id="IPR033964">
    <property type="entry name" value="ABBA"/>
</dbReference>
<evidence type="ECO:0000313" key="4">
    <source>
        <dbReference type="EMBL" id="MEU2123770.1"/>
    </source>
</evidence>
<comment type="similarity">
    <text evidence="1">Belongs to the aromatic prenyltransferase family.</text>
</comment>
<keyword evidence="2" id="KW-0637">Prenyltransferase</keyword>
<dbReference type="EMBL" id="JBEYBR010000045">
    <property type="protein sequence ID" value="MEU2123770.1"/>
    <property type="molecule type" value="Genomic_DNA"/>
</dbReference>
<keyword evidence="5" id="KW-1185">Reference proteome</keyword>
<dbReference type="RefSeq" id="WP_357806895.1">
    <property type="nucleotide sequence ID" value="NZ_JBEYBM010000016.1"/>
</dbReference>
<dbReference type="SFLD" id="SFLDS00036">
    <property type="entry name" value="Aromatic_Prenyltransferase"/>
    <property type="match status" value="1"/>
</dbReference>
<proteinExistence type="inferred from homology"/>
<evidence type="ECO:0000313" key="5">
    <source>
        <dbReference type="Proteomes" id="UP001550535"/>
    </source>
</evidence>
<accession>A0ABV2XD02</accession>
<dbReference type="CDD" id="cd13931">
    <property type="entry name" value="PT-CloQ_NphB"/>
    <property type="match status" value="1"/>
</dbReference>